<evidence type="ECO:0008006" key="3">
    <source>
        <dbReference type="Google" id="ProtNLM"/>
    </source>
</evidence>
<protein>
    <recommendedName>
        <fullName evidence="3">HXXEE domain-containing protein</fullName>
    </recommendedName>
</protein>
<feature type="transmembrane region" description="Helical" evidence="1">
    <location>
        <begin position="41"/>
        <end position="65"/>
    </location>
</feature>
<dbReference type="EMBL" id="CACRUC010000017">
    <property type="protein sequence ID" value="VYT87720.1"/>
    <property type="molecule type" value="Genomic_DNA"/>
</dbReference>
<gene>
    <name evidence="2" type="ORF">SPLFYP13_00371</name>
</gene>
<dbReference type="InterPro" id="IPR025671">
    <property type="entry name" value="HXXEE"/>
</dbReference>
<accession>A0A6N3ADT1</accession>
<dbReference type="RefSeq" id="WP_156671795.1">
    <property type="nucleotide sequence ID" value="NZ_CACRUC010000017.1"/>
</dbReference>
<organism evidence="2">
    <name type="scientific">Streptococcus parasanguinis</name>
    <dbReference type="NCBI Taxonomy" id="1318"/>
    <lineage>
        <taxon>Bacteria</taxon>
        <taxon>Bacillati</taxon>
        <taxon>Bacillota</taxon>
        <taxon>Bacilli</taxon>
        <taxon>Lactobacillales</taxon>
        <taxon>Streptococcaceae</taxon>
        <taxon>Streptococcus</taxon>
    </lineage>
</organism>
<keyword evidence="1" id="KW-0472">Membrane</keyword>
<dbReference type="AlphaFoldDB" id="A0A6N3ADT1"/>
<reference evidence="2" key="1">
    <citation type="submission" date="2019-11" db="EMBL/GenBank/DDBJ databases">
        <authorList>
            <person name="Feng L."/>
        </authorList>
    </citation>
    <scope>NUCLEOTIDE SEQUENCE</scope>
    <source>
        <strain evidence="2">SparasanguinisLFYP13</strain>
    </source>
</reference>
<name>A0A6N3ADT1_STRPA</name>
<feature type="transmembrane region" description="Helical" evidence="1">
    <location>
        <begin position="101"/>
        <end position="119"/>
    </location>
</feature>
<proteinExistence type="predicted"/>
<dbReference type="Pfam" id="PF13787">
    <property type="entry name" value="HXXEE"/>
    <property type="match status" value="1"/>
</dbReference>
<evidence type="ECO:0000256" key="1">
    <source>
        <dbReference type="SAM" id="Phobius"/>
    </source>
</evidence>
<keyword evidence="1" id="KW-1133">Transmembrane helix</keyword>
<evidence type="ECO:0000313" key="2">
    <source>
        <dbReference type="EMBL" id="VYT87720.1"/>
    </source>
</evidence>
<sequence length="156" mass="18297">MTSVQFYFLFPALFMLHELEEIIWMPSFVKKLSAQFPDNRILSYYTPFTFNAIVLEQFLILLLSLFLSYRFSNYTIYATIVIAYIYHVFGHLIQTIILRKYVPGLLTGILTSLFALCNLKNEFPIILYGYSLLTLLVIILNLVLSFMVLHKMSRRS</sequence>
<feature type="transmembrane region" description="Helical" evidence="1">
    <location>
        <begin position="71"/>
        <end position="89"/>
    </location>
</feature>
<feature type="transmembrane region" description="Helical" evidence="1">
    <location>
        <begin position="125"/>
        <end position="149"/>
    </location>
</feature>
<keyword evidence="1" id="KW-0812">Transmembrane</keyword>